<keyword evidence="1" id="KW-0812">Transmembrane</keyword>
<organism evidence="2 3">
    <name type="scientific">Candidatus Dojkabacteria bacterium CG_4_10_14_0_2_um_filter_Dojkabacteria_WS6_41_15</name>
    <dbReference type="NCBI Taxonomy" id="2014249"/>
    <lineage>
        <taxon>Bacteria</taxon>
        <taxon>Candidatus Dojkabacteria</taxon>
    </lineage>
</organism>
<keyword evidence="1" id="KW-0472">Membrane</keyword>
<evidence type="ECO:0000313" key="2">
    <source>
        <dbReference type="EMBL" id="PJA15706.1"/>
    </source>
</evidence>
<comment type="caution">
    <text evidence="2">The sequence shown here is derived from an EMBL/GenBank/DDBJ whole genome shotgun (WGS) entry which is preliminary data.</text>
</comment>
<dbReference type="Proteomes" id="UP000228952">
    <property type="component" value="Unassembled WGS sequence"/>
</dbReference>
<evidence type="ECO:0000313" key="3">
    <source>
        <dbReference type="Proteomes" id="UP000228952"/>
    </source>
</evidence>
<dbReference type="AlphaFoldDB" id="A0A2M7W329"/>
<reference evidence="3" key="1">
    <citation type="submission" date="2017-09" db="EMBL/GenBank/DDBJ databases">
        <title>Depth-based differentiation of microbial function through sediment-hosted aquifers and enrichment of novel symbionts in the deep terrestrial subsurface.</title>
        <authorList>
            <person name="Probst A.J."/>
            <person name="Ladd B."/>
            <person name="Jarett J.K."/>
            <person name="Geller-Mcgrath D.E."/>
            <person name="Sieber C.M.K."/>
            <person name="Emerson J.B."/>
            <person name="Anantharaman K."/>
            <person name="Thomas B.C."/>
            <person name="Malmstrom R."/>
            <person name="Stieglmeier M."/>
            <person name="Klingl A."/>
            <person name="Woyke T."/>
            <person name="Ryan C.M."/>
            <person name="Banfield J.F."/>
        </authorList>
    </citation>
    <scope>NUCLEOTIDE SEQUENCE [LARGE SCALE GENOMIC DNA]</scope>
</reference>
<dbReference type="EMBL" id="PFQB01000010">
    <property type="protein sequence ID" value="PJA15706.1"/>
    <property type="molecule type" value="Genomic_DNA"/>
</dbReference>
<name>A0A2M7W329_9BACT</name>
<accession>A0A2M7W329</accession>
<feature type="transmembrane region" description="Helical" evidence="1">
    <location>
        <begin position="21"/>
        <end position="42"/>
    </location>
</feature>
<gene>
    <name evidence="2" type="ORF">COX64_00440</name>
</gene>
<protein>
    <submittedName>
        <fullName evidence="2">Uncharacterized protein</fullName>
    </submittedName>
</protein>
<proteinExistence type="predicted"/>
<feature type="transmembrane region" description="Helical" evidence="1">
    <location>
        <begin position="48"/>
        <end position="70"/>
    </location>
</feature>
<sequence>MKDSMIINAPNLPKPTTTSDFALGMLILILIGVGILSVLLLPAGVVPVYMTVICALTGGFLVLFPFYAIALRIKATKRRFILNKDGVFIQYDNYSQHINWHNISRLTLVMAVRSYETGPKEADPYFFFTLNSGVQLPPELSILYRKKPLSFIAYPSQFSKYLGPKSTFSFGINTRNGNEIDPLPFFAAVGITLEIDPPIMEVQTIAEYNQLVKEMYAEDGIKKYLLPEETTNPA</sequence>
<keyword evidence="1" id="KW-1133">Transmembrane helix</keyword>
<evidence type="ECO:0000256" key="1">
    <source>
        <dbReference type="SAM" id="Phobius"/>
    </source>
</evidence>